<dbReference type="InterPro" id="IPR051164">
    <property type="entry name" value="NmrA-like_oxidored"/>
</dbReference>
<evidence type="ECO:0000256" key="1">
    <source>
        <dbReference type="ARBA" id="ARBA00006328"/>
    </source>
</evidence>
<dbReference type="EMBL" id="JAWDJX010000114">
    <property type="protein sequence ID" value="KAK3046113.1"/>
    <property type="molecule type" value="Genomic_DNA"/>
</dbReference>
<dbReference type="Pfam" id="PF05368">
    <property type="entry name" value="NmrA"/>
    <property type="match status" value="1"/>
</dbReference>
<comment type="caution">
    <text evidence="4">The sequence shown here is derived from an EMBL/GenBank/DDBJ whole genome shotgun (WGS) entry which is preliminary data.</text>
</comment>
<dbReference type="Proteomes" id="UP001271007">
    <property type="component" value="Unassembled WGS sequence"/>
</dbReference>
<keyword evidence="2" id="KW-0521">NADP</keyword>
<dbReference type="SUPFAM" id="SSF51735">
    <property type="entry name" value="NAD(P)-binding Rossmann-fold domains"/>
    <property type="match status" value="1"/>
</dbReference>
<dbReference type="AlphaFoldDB" id="A0AAJ0D557"/>
<evidence type="ECO:0000313" key="5">
    <source>
        <dbReference type="Proteomes" id="UP001271007"/>
    </source>
</evidence>
<comment type="similarity">
    <text evidence="1">Belongs to the NmrA-type oxidoreductase family.</text>
</comment>
<evidence type="ECO:0000313" key="4">
    <source>
        <dbReference type="EMBL" id="KAK3046113.1"/>
    </source>
</evidence>
<evidence type="ECO:0000256" key="2">
    <source>
        <dbReference type="ARBA" id="ARBA00022857"/>
    </source>
</evidence>
<evidence type="ECO:0000259" key="3">
    <source>
        <dbReference type="Pfam" id="PF05368"/>
    </source>
</evidence>
<dbReference type="InterPro" id="IPR008030">
    <property type="entry name" value="NmrA-like"/>
</dbReference>
<gene>
    <name evidence="4" type="ORF">LTR09_012375</name>
</gene>
<sequence>MAKLIVIIGITGNQGGSVANVFLNDSQWRIRGLTRDTTSTASKELTDKGVEMVQADLHDPSTLVPAFKGANLIFSVTDFWKPFFNLANLERAAKEGISIGQLCYNLEYEQGKNIADAAAHPDVLATLGETGLIASTLSNARECSKAKYQDLYHFDSKADVFPKYLEAQHPELLKKTSCLQTGFFMTSWHYMPHRWPGKQADGSFMARMATAPDALVPHLDVRADTGYYVKALAQMPPGKTAMAAGEWCSWTQWMEGWAKGMGIDPAKVGYEQVSVEEMSEGMGAFGKEVAEMYEYTTWPGYDGGLPMLTGEDLRKMGYEIPLTTVEEYTKKEDWSLALNM</sequence>
<dbReference type="InterPro" id="IPR036291">
    <property type="entry name" value="NAD(P)-bd_dom_sf"/>
</dbReference>
<dbReference type="Gene3D" id="3.40.50.720">
    <property type="entry name" value="NAD(P)-binding Rossmann-like Domain"/>
    <property type="match status" value="1"/>
</dbReference>
<organism evidence="4 5">
    <name type="scientific">Extremus antarcticus</name>
    <dbReference type="NCBI Taxonomy" id="702011"/>
    <lineage>
        <taxon>Eukaryota</taxon>
        <taxon>Fungi</taxon>
        <taxon>Dikarya</taxon>
        <taxon>Ascomycota</taxon>
        <taxon>Pezizomycotina</taxon>
        <taxon>Dothideomycetes</taxon>
        <taxon>Dothideomycetidae</taxon>
        <taxon>Mycosphaerellales</taxon>
        <taxon>Extremaceae</taxon>
        <taxon>Extremus</taxon>
    </lineage>
</organism>
<dbReference type="Gene3D" id="3.90.25.10">
    <property type="entry name" value="UDP-galactose 4-epimerase, domain 1"/>
    <property type="match status" value="1"/>
</dbReference>
<reference evidence="4" key="1">
    <citation type="submission" date="2023-04" db="EMBL/GenBank/DDBJ databases">
        <title>Black Yeasts Isolated from many extreme environments.</title>
        <authorList>
            <person name="Coleine C."/>
            <person name="Stajich J.E."/>
            <person name="Selbmann L."/>
        </authorList>
    </citation>
    <scope>NUCLEOTIDE SEQUENCE</scope>
    <source>
        <strain evidence="4">CCFEE 5312</strain>
    </source>
</reference>
<name>A0AAJ0D557_9PEZI</name>
<dbReference type="PANTHER" id="PTHR42748">
    <property type="entry name" value="NITROGEN METABOLITE REPRESSION PROTEIN NMRA FAMILY MEMBER"/>
    <property type="match status" value="1"/>
</dbReference>
<accession>A0AAJ0D557</accession>
<keyword evidence="5" id="KW-1185">Reference proteome</keyword>
<protein>
    <recommendedName>
        <fullName evidence="3">NmrA-like domain-containing protein</fullName>
    </recommendedName>
</protein>
<feature type="domain" description="NmrA-like" evidence="3">
    <location>
        <begin position="2"/>
        <end position="328"/>
    </location>
</feature>
<proteinExistence type="inferred from homology"/>
<dbReference type="GO" id="GO:0005634">
    <property type="term" value="C:nucleus"/>
    <property type="evidence" value="ECO:0007669"/>
    <property type="project" value="TreeGrafter"/>
</dbReference>
<dbReference type="PANTHER" id="PTHR42748:SF26">
    <property type="entry name" value="NMRA-LIKE DOMAIN-CONTAINING PROTEIN"/>
    <property type="match status" value="1"/>
</dbReference>